<organism evidence="2 3">
    <name type="scientific">Hevea brasiliensis</name>
    <name type="common">Para rubber tree</name>
    <name type="synonym">Siphonia brasiliensis</name>
    <dbReference type="NCBI Taxonomy" id="3981"/>
    <lineage>
        <taxon>Eukaryota</taxon>
        <taxon>Viridiplantae</taxon>
        <taxon>Streptophyta</taxon>
        <taxon>Embryophyta</taxon>
        <taxon>Tracheophyta</taxon>
        <taxon>Spermatophyta</taxon>
        <taxon>Magnoliopsida</taxon>
        <taxon>eudicotyledons</taxon>
        <taxon>Gunneridae</taxon>
        <taxon>Pentapetalae</taxon>
        <taxon>rosids</taxon>
        <taxon>fabids</taxon>
        <taxon>Malpighiales</taxon>
        <taxon>Euphorbiaceae</taxon>
        <taxon>Crotonoideae</taxon>
        <taxon>Micrandreae</taxon>
        <taxon>Hevea</taxon>
    </lineage>
</organism>
<protein>
    <submittedName>
        <fullName evidence="2">Uncharacterized protein</fullName>
    </submittedName>
</protein>
<keyword evidence="3" id="KW-1185">Reference proteome</keyword>
<evidence type="ECO:0000256" key="1">
    <source>
        <dbReference type="SAM" id="MobiDB-lite"/>
    </source>
</evidence>
<evidence type="ECO:0000313" key="2">
    <source>
        <dbReference type="EMBL" id="KAF2283444.1"/>
    </source>
</evidence>
<proteinExistence type="predicted"/>
<feature type="region of interest" description="Disordered" evidence="1">
    <location>
        <begin position="88"/>
        <end position="134"/>
    </location>
</feature>
<feature type="compositionally biased region" description="Basic and acidic residues" evidence="1">
    <location>
        <begin position="108"/>
        <end position="127"/>
    </location>
</feature>
<gene>
    <name evidence="2" type="ORF">GH714_006581</name>
</gene>
<comment type="caution">
    <text evidence="2">The sequence shown here is derived from an EMBL/GenBank/DDBJ whole genome shotgun (WGS) entry which is preliminary data.</text>
</comment>
<name>A0A6A6K4I1_HEVBR</name>
<dbReference type="EMBL" id="JAAGAX010000018">
    <property type="protein sequence ID" value="KAF2283444.1"/>
    <property type="molecule type" value="Genomic_DNA"/>
</dbReference>
<accession>A0A6A6K4I1</accession>
<sequence length="134" mass="15637">MSKEVLILAQGPIRRVTSYNDYVVNGFRHDDNDDMELYLDTTQLSGESLDYIVIEEDDITMPLVRNDMEPKIVDSNCIRKNRKDIQISNDDKEFLEDEEEVSNESLNEEDKASNDVNEKERDEHFVDENTDNES</sequence>
<dbReference type="AlphaFoldDB" id="A0A6A6K4I1"/>
<dbReference type="Proteomes" id="UP000467840">
    <property type="component" value="Chromosome 12"/>
</dbReference>
<reference evidence="2 3" key="1">
    <citation type="journal article" date="2020" name="Mol. Plant">
        <title>The Chromosome-Based Rubber Tree Genome Provides New Insights into Spurge Genome Evolution and Rubber Biosynthesis.</title>
        <authorList>
            <person name="Liu J."/>
            <person name="Shi C."/>
            <person name="Shi C.C."/>
            <person name="Li W."/>
            <person name="Zhang Q.J."/>
            <person name="Zhang Y."/>
            <person name="Li K."/>
            <person name="Lu H.F."/>
            <person name="Shi C."/>
            <person name="Zhu S.T."/>
            <person name="Xiao Z.Y."/>
            <person name="Nan H."/>
            <person name="Yue Y."/>
            <person name="Zhu X.G."/>
            <person name="Wu Y."/>
            <person name="Hong X.N."/>
            <person name="Fan G.Y."/>
            <person name="Tong Y."/>
            <person name="Zhang D."/>
            <person name="Mao C.L."/>
            <person name="Liu Y.L."/>
            <person name="Hao S.J."/>
            <person name="Liu W.Q."/>
            <person name="Lv M.Q."/>
            <person name="Zhang H.B."/>
            <person name="Liu Y."/>
            <person name="Hu-Tang G.R."/>
            <person name="Wang J.P."/>
            <person name="Wang J.H."/>
            <person name="Sun Y.H."/>
            <person name="Ni S.B."/>
            <person name="Chen W.B."/>
            <person name="Zhang X.C."/>
            <person name="Jiao Y.N."/>
            <person name="Eichler E.E."/>
            <person name="Li G.H."/>
            <person name="Liu X."/>
            <person name="Gao L.Z."/>
        </authorList>
    </citation>
    <scope>NUCLEOTIDE SEQUENCE [LARGE SCALE GENOMIC DNA]</scope>
    <source>
        <strain evidence="3">cv. GT1</strain>
        <tissue evidence="2">Leaf</tissue>
    </source>
</reference>
<feature type="compositionally biased region" description="Acidic residues" evidence="1">
    <location>
        <begin position="93"/>
        <end position="102"/>
    </location>
</feature>
<evidence type="ECO:0000313" key="3">
    <source>
        <dbReference type="Proteomes" id="UP000467840"/>
    </source>
</evidence>